<dbReference type="OrthoDB" id="9809635at2"/>
<evidence type="ECO:0000313" key="3">
    <source>
        <dbReference type="EMBL" id="SDG28038.1"/>
    </source>
</evidence>
<keyword evidence="1" id="KW-0378">Hydrolase</keyword>
<reference evidence="3 4" key="1">
    <citation type="submission" date="2016-10" db="EMBL/GenBank/DDBJ databases">
        <authorList>
            <person name="de Groot N.N."/>
        </authorList>
    </citation>
    <scope>NUCLEOTIDE SEQUENCE [LARGE SCALE GENOMIC DNA]</scope>
    <source>
        <strain evidence="3 4">CPCC 201354</strain>
    </source>
</reference>
<dbReference type="Proteomes" id="UP000198923">
    <property type="component" value="Unassembled WGS sequence"/>
</dbReference>
<name>A0A1G7SYL2_9ACTN</name>
<evidence type="ECO:0000259" key="2">
    <source>
        <dbReference type="Pfam" id="PF00144"/>
    </source>
</evidence>
<dbReference type="PANTHER" id="PTHR43283:SF11">
    <property type="entry name" value="BETA-LACTAMASE-RELATED DOMAIN-CONTAINING PROTEIN"/>
    <property type="match status" value="1"/>
</dbReference>
<proteinExistence type="predicted"/>
<dbReference type="InterPro" id="IPR012338">
    <property type="entry name" value="Beta-lactam/transpept-like"/>
</dbReference>
<dbReference type="STRING" id="504805.SAMN05421505_10320"/>
<evidence type="ECO:0000256" key="1">
    <source>
        <dbReference type="ARBA" id="ARBA00022801"/>
    </source>
</evidence>
<dbReference type="PANTHER" id="PTHR43283">
    <property type="entry name" value="BETA-LACTAMASE-RELATED"/>
    <property type="match status" value="1"/>
</dbReference>
<dbReference type="AlphaFoldDB" id="A0A1G7SYL2"/>
<gene>
    <name evidence="3" type="ORF">SAMN05421505_10320</name>
</gene>
<dbReference type="GO" id="GO:0016787">
    <property type="term" value="F:hydrolase activity"/>
    <property type="evidence" value="ECO:0007669"/>
    <property type="project" value="UniProtKB-KW"/>
</dbReference>
<organism evidence="3 4">
    <name type="scientific">Sinosporangium album</name>
    <dbReference type="NCBI Taxonomy" id="504805"/>
    <lineage>
        <taxon>Bacteria</taxon>
        <taxon>Bacillati</taxon>
        <taxon>Actinomycetota</taxon>
        <taxon>Actinomycetes</taxon>
        <taxon>Streptosporangiales</taxon>
        <taxon>Streptosporangiaceae</taxon>
        <taxon>Sinosporangium</taxon>
    </lineage>
</organism>
<dbReference type="SUPFAM" id="SSF56601">
    <property type="entry name" value="beta-lactamase/transpeptidase-like"/>
    <property type="match status" value="1"/>
</dbReference>
<sequence length="366" mass="38354">MTDKSTTAHQDSAALAALLANAVPKVCSAAVALIAVDGKVAASAAVGEIVRFAGASEELLPIRPPAGRDAIFDLASITKLFTTTVIMSLVEDGGLDLDTPVSTWLLNGYGGHPQTTLRHLLTHTAGLPPSRRADKEIPGGGPDIHAKRLERVLSTEPVNPLGHTHLYSDVGMVTAGRVAELAGKAPLDDLVHKRITRPLGLNDTFYRPSAFSLSRIVATEHRIERPGTGCVRGEVHDETAYGLGGVAGHAGLFSTADDLLTFAEALRTGGAPLLTPDSVAEMTRDHGAEGAPYRQALGFRLGDPAIVGPLTTAYGHSGFTGTSLVIDPVRALTVILLTNNVHPLRDRPGIRSLRHAVATHALRLAG</sequence>
<feature type="domain" description="Beta-lactamase-related" evidence="2">
    <location>
        <begin position="29"/>
        <end position="356"/>
    </location>
</feature>
<dbReference type="InterPro" id="IPR050789">
    <property type="entry name" value="Diverse_Enzym_Activities"/>
</dbReference>
<dbReference type="InterPro" id="IPR001466">
    <property type="entry name" value="Beta-lactam-related"/>
</dbReference>
<dbReference type="EMBL" id="FNCN01000003">
    <property type="protein sequence ID" value="SDG28038.1"/>
    <property type="molecule type" value="Genomic_DNA"/>
</dbReference>
<keyword evidence="4" id="KW-1185">Reference proteome</keyword>
<evidence type="ECO:0000313" key="4">
    <source>
        <dbReference type="Proteomes" id="UP000198923"/>
    </source>
</evidence>
<accession>A0A1G7SYL2</accession>
<protein>
    <submittedName>
        <fullName evidence="3">CubicO group peptidase, beta-lactamase class C family</fullName>
    </submittedName>
</protein>
<dbReference type="Gene3D" id="3.40.710.10">
    <property type="entry name" value="DD-peptidase/beta-lactamase superfamily"/>
    <property type="match status" value="1"/>
</dbReference>
<dbReference type="RefSeq" id="WP_093168219.1">
    <property type="nucleotide sequence ID" value="NZ_FNCN01000003.1"/>
</dbReference>
<dbReference type="Pfam" id="PF00144">
    <property type="entry name" value="Beta-lactamase"/>
    <property type="match status" value="1"/>
</dbReference>